<dbReference type="Gene3D" id="2.30.30.190">
    <property type="entry name" value="CAP Gly-rich-like domain"/>
    <property type="match status" value="1"/>
</dbReference>
<name>A0A914H2J2_GLORO</name>
<dbReference type="SMART" id="SM01052">
    <property type="entry name" value="CAP_GLY"/>
    <property type="match status" value="1"/>
</dbReference>
<dbReference type="Gene3D" id="3.80.10.10">
    <property type="entry name" value="Ribonuclease Inhibitor"/>
    <property type="match status" value="2"/>
</dbReference>
<dbReference type="GO" id="GO:0003700">
    <property type="term" value="F:DNA-binding transcription factor activity"/>
    <property type="evidence" value="ECO:0007669"/>
    <property type="project" value="InterPro"/>
</dbReference>
<comment type="similarity">
    <text evidence="3">Belongs to the nuclear hormone receptor family.</text>
</comment>
<proteinExistence type="inferred from homology"/>
<evidence type="ECO:0000259" key="21">
    <source>
        <dbReference type="PROSITE" id="PS51030"/>
    </source>
</evidence>
<evidence type="ECO:0000313" key="24">
    <source>
        <dbReference type="WBParaSite" id="Gr19_v10_g13548.t1"/>
    </source>
</evidence>
<evidence type="ECO:0000313" key="23">
    <source>
        <dbReference type="Proteomes" id="UP000887572"/>
    </source>
</evidence>
<evidence type="ECO:0000256" key="19">
    <source>
        <dbReference type="ARBA" id="ARBA00030180"/>
    </source>
</evidence>
<organism evidence="23 24">
    <name type="scientific">Globodera rostochiensis</name>
    <name type="common">Golden nematode worm</name>
    <name type="synonym">Heterodera rostochiensis</name>
    <dbReference type="NCBI Taxonomy" id="31243"/>
    <lineage>
        <taxon>Eukaryota</taxon>
        <taxon>Metazoa</taxon>
        <taxon>Ecdysozoa</taxon>
        <taxon>Nematoda</taxon>
        <taxon>Chromadorea</taxon>
        <taxon>Rhabditida</taxon>
        <taxon>Tylenchina</taxon>
        <taxon>Tylenchomorpha</taxon>
        <taxon>Tylenchoidea</taxon>
        <taxon>Heteroderidae</taxon>
        <taxon>Heteroderinae</taxon>
        <taxon>Globodera</taxon>
    </lineage>
</organism>
<dbReference type="GO" id="GO:0000978">
    <property type="term" value="F:RNA polymerase II cis-regulatory region sequence-specific DNA binding"/>
    <property type="evidence" value="ECO:0007669"/>
    <property type="project" value="InterPro"/>
</dbReference>
<sequence>MCDRSSSSERNFVRSACPAASSSLTSSSSDHSPSAVNNNLPGFPVGVHSLPIAIGICAVCGDRADGHHYGVLSCRGCNAFFRRAVTFNLQFHCRREGHCDINKNARCACRACRLQKCQSVGMDRSAVQVRREMKDVLALGDAQQRRAGNSTEMLCLSPQQSVPPQFSTNSPVLGSARTLDLLPVRSRLLGSVTTVSSPLAMHSLDRLIEWYFCQRYRRQTMLCQKADEILRLIGGGGQAMTGGNSAAIPSMECPRVATVDDICQVHRVETVLMFEWVVQLEEFALIDPADKIRLLRAFAPRYLLLDFLLHSLECHSVDRLLLPNGAALVGQLNHNNHNPFAYIGHIDGGGGGGVHDSDRTMEMLSMDGEAMVRTLLIPLADAGVTFGELMALRLLLFWDCSVPLECVGSRDLVRQAAERTRSELAGWLEQYSVRGEGKVDTLLAMTPTLCAFAAKFASICGTIGEFNIMPGLQFMADLLDEGTVELNQRVVLNGSKGVVRYLGHVDGTSGEWAGIDWDDTSRGKHDGSLEDGRRYFTASSPSSASFVREHCLHTGVELFGAIQAKYAPVAADEDGDDDEVVEQCDVAATTAECTRGGGKGRWQLVNMDKIRRKQRDVFRLRCIVLSWSNVSHFDASKVGNRTFNECVELDLTETLVGKWTQICQILTNFSALRVFHLSGNRIEPLGLDTGEEAAAAFEQIKRELAACRITHLSMNKCRLDEQTSALLTALFTCLEEIYLADNGLAHYAPVGDCARLRVVDLQHNAFGGGDGRLPAISRLPSLEYLNLSSCGLSRLNLDDDDGGFCALKTLILQGNPICRWEAVDELARLPVLAKLILRGAPLPGARGVDSREMIIAKLPQILDLDRCDVSPVARRSAELLFLSRFGVEPIAPEHSATLARLAAIYDMQNDMQNGLHQQCPSSGAAVPPAATASTIYSKRVRLEHAGRSKERSLSLALPIHKIVGLGARLLGFDPDALKGVELRRADPAYPAELLCRTMDNLLRQFDIDDGDVLVFV</sequence>
<dbReference type="SMART" id="SM00430">
    <property type="entry name" value="HOLI"/>
    <property type="match status" value="1"/>
</dbReference>
<feature type="domain" description="NR LBD" evidence="22">
    <location>
        <begin position="193"/>
        <end position="482"/>
    </location>
</feature>
<dbReference type="SUPFAM" id="SSF52058">
    <property type="entry name" value="L domain-like"/>
    <property type="match status" value="1"/>
</dbReference>
<dbReference type="GO" id="GO:0005634">
    <property type="term" value="C:nucleus"/>
    <property type="evidence" value="ECO:0007669"/>
    <property type="project" value="UniProtKB-SubCell"/>
</dbReference>
<keyword evidence="7" id="KW-0433">Leucine-rich repeat</keyword>
<dbReference type="Pfam" id="PF00105">
    <property type="entry name" value="zf-C4"/>
    <property type="match status" value="1"/>
</dbReference>
<dbReference type="PROSITE" id="PS00031">
    <property type="entry name" value="NUCLEAR_REC_DBD_1"/>
    <property type="match status" value="1"/>
</dbReference>
<keyword evidence="16" id="KW-0143">Chaperone</keyword>
<keyword evidence="10" id="KW-0863">Zinc-finger</keyword>
<dbReference type="WBParaSite" id="Gr19_v10_g13548.t1">
    <property type="protein sequence ID" value="Gr19_v10_g13548.t1"/>
    <property type="gene ID" value="Gr19_v10_g13548"/>
</dbReference>
<protein>
    <recommendedName>
        <fullName evidence="5">Tubulin-specific chaperone E</fullName>
    </recommendedName>
    <alternativeName>
        <fullName evidence="19">Tubulin-folding cofactor E</fullName>
    </alternativeName>
</protein>
<dbReference type="InterPro" id="IPR001628">
    <property type="entry name" value="Znf_hrmn_rcpt"/>
</dbReference>
<comment type="similarity">
    <text evidence="4">Belongs to the TBCE family.</text>
</comment>
<keyword evidence="11" id="KW-0862">Zinc</keyword>
<keyword evidence="9" id="KW-0677">Repeat</keyword>
<evidence type="ECO:0000256" key="4">
    <source>
        <dbReference type="ARBA" id="ARBA00006286"/>
    </source>
</evidence>
<evidence type="ECO:0000256" key="10">
    <source>
        <dbReference type="ARBA" id="ARBA00022771"/>
    </source>
</evidence>
<evidence type="ECO:0000256" key="2">
    <source>
        <dbReference type="ARBA" id="ARBA00004496"/>
    </source>
</evidence>
<keyword evidence="8" id="KW-0479">Metal-binding</keyword>
<keyword evidence="13" id="KW-0238">DNA-binding</keyword>
<dbReference type="FunFam" id="3.30.50.10:FF:000030">
    <property type="entry name" value="Nuclear Hormone Receptor family"/>
    <property type="match status" value="1"/>
</dbReference>
<dbReference type="PROSITE" id="PS50245">
    <property type="entry name" value="CAP_GLY_2"/>
    <property type="match status" value="1"/>
</dbReference>
<keyword evidence="23" id="KW-1185">Reference proteome</keyword>
<evidence type="ECO:0000256" key="13">
    <source>
        <dbReference type="ARBA" id="ARBA00023125"/>
    </source>
</evidence>
<dbReference type="InterPro" id="IPR049636">
    <property type="entry name" value="HNF4-like_DBD"/>
</dbReference>
<evidence type="ECO:0000256" key="18">
    <source>
        <dbReference type="ARBA" id="ARBA00026055"/>
    </source>
</evidence>
<dbReference type="Pfam" id="PF01302">
    <property type="entry name" value="CAP_GLY"/>
    <property type="match status" value="1"/>
</dbReference>
<evidence type="ECO:0000256" key="5">
    <source>
        <dbReference type="ARBA" id="ARBA00015004"/>
    </source>
</evidence>
<dbReference type="PROSITE" id="PS51843">
    <property type="entry name" value="NR_LBD"/>
    <property type="match status" value="1"/>
</dbReference>
<evidence type="ECO:0000256" key="11">
    <source>
        <dbReference type="ARBA" id="ARBA00022833"/>
    </source>
</evidence>
<evidence type="ECO:0000256" key="17">
    <source>
        <dbReference type="ARBA" id="ARBA00023242"/>
    </source>
</evidence>
<dbReference type="Gene3D" id="3.30.50.10">
    <property type="entry name" value="Erythroid Transcription Factor GATA-1, subunit A"/>
    <property type="match status" value="1"/>
</dbReference>
<comment type="subcellular location">
    <subcellularLocation>
        <location evidence="2">Cytoplasm</location>
    </subcellularLocation>
    <subcellularLocation>
        <location evidence="1">Nucleus</location>
    </subcellularLocation>
</comment>
<keyword evidence="17" id="KW-0539">Nucleus</keyword>
<accession>A0A914H2J2</accession>
<keyword evidence="6" id="KW-0963">Cytoplasm</keyword>
<dbReference type="InterPro" id="IPR036859">
    <property type="entry name" value="CAP-Gly_dom_sf"/>
</dbReference>
<evidence type="ECO:0000256" key="9">
    <source>
        <dbReference type="ARBA" id="ARBA00022737"/>
    </source>
</evidence>
<dbReference type="SUPFAM" id="SSF48508">
    <property type="entry name" value="Nuclear receptor ligand-binding domain"/>
    <property type="match status" value="1"/>
</dbReference>
<dbReference type="Gene3D" id="1.10.565.10">
    <property type="entry name" value="Retinoid X Receptor"/>
    <property type="match status" value="1"/>
</dbReference>
<dbReference type="InterPro" id="IPR050274">
    <property type="entry name" value="Nuclear_hormone_rcpt_NR2"/>
</dbReference>
<dbReference type="PROSITE" id="PS51030">
    <property type="entry name" value="NUCLEAR_REC_DBD_2"/>
    <property type="match status" value="1"/>
</dbReference>
<evidence type="ECO:0000256" key="14">
    <source>
        <dbReference type="ARBA" id="ARBA00023163"/>
    </source>
</evidence>
<keyword evidence="14" id="KW-0804">Transcription</keyword>
<evidence type="ECO:0000256" key="3">
    <source>
        <dbReference type="ARBA" id="ARBA00005993"/>
    </source>
</evidence>
<dbReference type="CDD" id="cd06960">
    <property type="entry name" value="NR_DBD_HNF4A"/>
    <property type="match status" value="1"/>
</dbReference>
<dbReference type="Pfam" id="PF00104">
    <property type="entry name" value="Hormone_recep"/>
    <property type="match status" value="1"/>
</dbReference>
<dbReference type="InterPro" id="IPR000938">
    <property type="entry name" value="CAP-Gly_domain"/>
</dbReference>
<dbReference type="GO" id="GO:0008270">
    <property type="term" value="F:zinc ion binding"/>
    <property type="evidence" value="ECO:0007669"/>
    <property type="project" value="UniProtKB-KW"/>
</dbReference>
<evidence type="ECO:0000259" key="22">
    <source>
        <dbReference type="PROSITE" id="PS51843"/>
    </source>
</evidence>
<dbReference type="InterPro" id="IPR032675">
    <property type="entry name" value="LRR_dom_sf"/>
</dbReference>
<evidence type="ECO:0000256" key="16">
    <source>
        <dbReference type="ARBA" id="ARBA00023186"/>
    </source>
</evidence>
<evidence type="ECO:0000256" key="8">
    <source>
        <dbReference type="ARBA" id="ARBA00022723"/>
    </source>
</evidence>
<dbReference type="InterPro" id="IPR013088">
    <property type="entry name" value="Znf_NHR/GATA"/>
</dbReference>
<dbReference type="PANTHER" id="PTHR24083">
    <property type="entry name" value="NUCLEAR HORMONE RECEPTOR"/>
    <property type="match status" value="1"/>
</dbReference>
<dbReference type="AlphaFoldDB" id="A0A914H2J2"/>
<dbReference type="SMART" id="SM00399">
    <property type="entry name" value="ZnF_C4"/>
    <property type="match status" value="1"/>
</dbReference>
<dbReference type="PRINTS" id="PR00047">
    <property type="entry name" value="STROIDFINGER"/>
</dbReference>
<reference evidence="24" key="1">
    <citation type="submission" date="2022-11" db="UniProtKB">
        <authorList>
            <consortium name="WormBaseParasite"/>
        </authorList>
    </citation>
    <scope>IDENTIFICATION</scope>
</reference>
<feature type="domain" description="CAP-Gly" evidence="20">
    <location>
        <begin position="503"/>
        <end position="548"/>
    </location>
</feature>
<dbReference type="SUPFAM" id="SSF57716">
    <property type="entry name" value="Glucocorticoid receptor-like (DNA-binding domain)"/>
    <property type="match status" value="1"/>
</dbReference>
<keyword evidence="15" id="KW-0675">Receptor</keyword>
<comment type="subunit">
    <text evidence="18">Supercomplex made of cofactors A to E. Cofactors A and D function by capturing and stabilizing tubulin in a quasi-native conformation. Cofactor E binds to the cofactor D-tubulin complex; interaction with cofactor C then causes the release of tubulin polypeptides that are committed to the native state.</text>
</comment>
<evidence type="ECO:0000256" key="12">
    <source>
        <dbReference type="ARBA" id="ARBA00023015"/>
    </source>
</evidence>
<dbReference type="InterPro" id="IPR000536">
    <property type="entry name" value="Nucl_hrmn_rcpt_lig-bd"/>
</dbReference>
<dbReference type="InterPro" id="IPR035500">
    <property type="entry name" value="NHR-like_dom_sf"/>
</dbReference>
<evidence type="ECO:0000256" key="6">
    <source>
        <dbReference type="ARBA" id="ARBA00022490"/>
    </source>
</evidence>
<evidence type="ECO:0000256" key="15">
    <source>
        <dbReference type="ARBA" id="ARBA00023170"/>
    </source>
</evidence>
<evidence type="ECO:0000256" key="1">
    <source>
        <dbReference type="ARBA" id="ARBA00004123"/>
    </source>
</evidence>
<dbReference type="Proteomes" id="UP000887572">
    <property type="component" value="Unplaced"/>
</dbReference>
<dbReference type="GO" id="GO:0005737">
    <property type="term" value="C:cytoplasm"/>
    <property type="evidence" value="ECO:0007669"/>
    <property type="project" value="UniProtKB-SubCell"/>
</dbReference>
<keyword evidence="12" id="KW-0805">Transcription regulation</keyword>
<dbReference type="SUPFAM" id="SSF74924">
    <property type="entry name" value="Cap-Gly domain"/>
    <property type="match status" value="1"/>
</dbReference>
<evidence type="ECO:0000259" key="20">
    <source>
        <dbReference type="PROSITE" id="PS50245"/>
    </source>
</evidence>
<dbReference type="FunFam" id="2.30.30.190:FF:000016">
    <property type="entry name" value="Tubulin-folding cofactor E"/>
    <property type="match status" value="1"/>
</dbReference>
<feature type="domain" description="Nuclear receptor" evidence="21">
    <location>
        <begin position="54"/>
        <end position="129"/>
    </location>
</feature>
<evidence type="ECO:0000256" key="7">
    <source>
        <dbReference type="ARBA" id="ARBA00022614"/>
    </source>
</evidence>